<dbReference type="OrthoDB" id="16066at2759"/>
<dbReference type="GO" id="GO:0036503">
    <property type="term" value="P:ERAD pathway"/>
    <property type="evidence" value="ECO:0007669"/>
    <property type="project" value="TreeGrafter"/>
</dbReference>
<organism evidence="2 3">
    <name type="scientific">Prunus armeniaca</name>
    <name type="common">Apricot</name>
    <name type="synonym">Armeniaca vulgaris</name>
    <dbReference type="NCBI Taxonomy" id="36596"/>
    <lineage>
        <taxon>Eukaryota</taxon>
        <taxon>Viridiplantae</taxon>
        <taxon>Streptophyta</taxon>
        <taxon>Embryophyta</taxon>
        <taxon>Tracheophyta</taxon>
        <taxon>Spermatophyta</taxon>
        <taxon>Magnoliopsida</taxon>
        <taxon>eudicotyledons</taxon>
        <taxon>Gunneridae</taxon>
        <taxon>Pentapetalae</taxon>
        <taxon>rosids</taxon>
        <taxon>fabids</taxon>
        <taxon>Rosales</taxon>
        <taxon>Rosaceae</taxon>
        <taxon>Amygdaloideae</taxon>
        <taxon>Amygdaleae</taxon>
        <taxon>Prunus</taxon>
    </lineage>
</organism>
<dbReference type="PANTHER" id="PTHR23346">
    <property type="entry name" value="TRANSLATIONAL ACTIVATOR GCN1-RELATED"/>
    <property type="match status" value="1"/>
</dbReference>
<sequence>MAKANITGHVDWIHVEAAARFLGVASSALATAEYALISELIASVSGRHKLRFEAQHGALCAVGYVTADCRSRNLLETAALASVAIQALGHIGLIVPLPSRIMIRIQVEDVLFAAGEALSFLWGGVPEAFSHLLGEQNELTQELASQGMSIVYELGDASMKENWVHALVNSLTGSGKRKRAIKLVEDSECFKRELLVKVLVEGNSARIRSFANVANEMGQPDLIYKFMDLANYQASLIPRGVLPLDFQR</sequence>
<evidence type="ECO:0000313" key="3">
    <source>
        <dbReference type="Proteomes" id="UP000507245"/>
    </source>
</evidence>
<proteinExistence type="predicted"/>
<dbReference type="GO" id="GO:0060090">
    <property type="term" value="F:molecular adaptor activity"/>
    <property type="evidence" value="ECO:0007669"/>
    <property type="project" value="TreeGrafter"/>
</dbReference>
<dbReference type="GO" id="GO:0005737">
    <property type="term" value="C:cytoplasm"/>
    <property type="evidence" value="ECO:0007669"/>
    <property type="project" value="TreeGrafter"/>
</dbReference>
<evidence type="ECO:0000256" key="1">
    <source>
        <dbReference type="ARBA" id="ARBA00022737"/>
    </source>
</evidence>
<dbReference type="PANTHER" id="PTHR23346:SF19">
    <property type="entry name" value="PROTEASOME ADAPTER AND SCAFFOLD PROTEIN ECM29"/>
    <property type="match status" value="1"/>
</dbReference>
<keyword evidence="3" id="KW-1185">Reference proteome</keyword>
<evidence type="ECO:0000313" key="2">
    <source>
        <dbReference type="EMBL" id="CAB4308927.1"/>
    </source>
</evidence>
<gene>
    <name evidence="2" type="ORF">ORAREDHAP_LOCUS29242</name>
</gene>
<dbReference type="GO" id="GO:0005634">
    <property type="term" value="C:nucleus"/>
    <property type="evidence" value="ECO:0007669"/>
    <property type="project" value="TreeGrafter"/>
</dbReference>
<name>A0A6J5X8S9_PRUAR</name>
<reference evidence="3" key="1">
    <citation type="journal article" date="2020" name="Genome Biol.">
        <title>Gamete binning: chromosome-level and haplotype-resolved genome assembly enabled by high-throughput single-cell sequencing of gamete genomes.</title>
        <authorList>
            <person name="Campoy J.A."/>
            <person name="Sun H."/>
            <person name="Goel M."/>
            <person name="Jiao W.-B."/>
            <person name="Folz-Donahue K."/>
            <person name="Wang N."/>
            <person name="Rubio M."/>
            <person name="Liu C."/>
            <person name="Kukat C."/>
            <person name="Ruiz D."/>
            <person name="Huettel B."/>
            <person name="Schneeberger K."/>
        </authorList>
    </citation>
    <scope>NUCLEOTIDE SEQUENCE [LARGE SCALE GENOMIC DNA]</scope>
    <source>
        <strain evidence="3">cv. Rojo Pasion</strain>
    </source>
</reference>
<protein>
    <submittedName>
        <fullName evidence="2">Uncharacterized protein</fullName>
    </submittedName>
</protein>
<dbReference type="EMBL" id="CAEKKB010000004">
    <property type="protein sequence ID" value="CAB4308927.1"/>
    <property type="molecule type" value="Genomic_DNA"/>
</dbReference>
<dbReference type="Proteomes" id="UP000507245">
    <property type="component" value="Unassembled WGS sequence"/>
</dbReference>
<dbReference type="AlphaFoldDB" id="A0A6J5X8S9"/>
<accession>A0A6J5X8S9</accession>
<keyword evidence="1" id="KW-0677">Repeat</keyword>